<dbReference type="InterPro" id="IPR011050">
    <property type="entry name" value="Pectin_lyase_fold/virulence"/>
</dbReference>
<dbReference type="Gene3D" id="2.40.128.130">
    <property type="entry name" value="Autotransporter beta-domain"/>
    <property type="match status" value="1"/>
</dbReference>
<dbReference type="InterPro" id="IPR003991">
    <property type="entry name" value="Pertactin_virulence_factor"/>
</dbReference>
<organism evidence="5 6">
    <name type="scientific">Bartonella harrusi</name>
    <dbReference type="NCBI Taxonomy" id="2961895"/>
    <lineage>
        <taxon>Bacteria</taxon>
        <taxon>Pseudomonadati</taxon>
        <taxon>Pseudomonadota</taxon>
        <taxon>Alphaproteobacteria</taxon>
        <taxon>Hyphomicrobiales</taxon>
        <taxon>Bartonellaceae</taxon>
        <taxon>Bartonella</taxon>
    </lineage>
</organism>
<evidence type="ECO:0000256" key="1">
    <source>
        <dbReference type="ARBA" id="ARBA00022729"/>
    </source>
</evidence>
<evidence type="ECO:0000313" key="5">
    <source>
        <dbReference type="EMBL" id="UTO29172.1"/>
    </source>
</evidence>
<dbReference type="EMBL" id="CP101114">
    <property type="protein sequence ID" value="UTO29172.1"/>
    <property type="molecule type" value="Genomic_DNA"/>
</dbReference>
<dbReference type="NCBIfam" id="TIGR04415">
    <property type="entry name" value="O_hepto_targRPT"/>
    <property type="match status" value="1"/>
</dbReference>
<dbReference type="InterPro" id="IPR012332">
    <property type="entry name" value="Autotransporter_pectin_lyase_C"/>
</dbReference>
<dbReference type="RefSeq" id="WP_254771002.1">
    <property type="nucleotide sequence ID" value="NZ_CP101114.1"/>
</dbReference>
<evidence type="ECO:0000256" key="2">
    <source>
        <dbReference type="SAM" id="MobiDB-lite"/>
    </source>
</evidence>
<dbReference type="PANTHER" id="PTHR35037">
    <property type="entry name" value="C-TERMINAL REGION OF AIDA-LIKE PROTEIN"/>
    <property type="match status" value="1"/>
</dbReference>
<accession>A0ABY5EVC3</accession>
<keyword evidence="1 3" id="KW-0732">Signal</keyword>
<feature type="compositionally biased region" description="Polar residues" evidence="2">
    <location>
        <begin position="446"/>
        <end position="462"/>
    </location>
</feature>
<dbReference type="Pfam" id="PF03797">
    <property type="entry name" value="Autotransporter"/>
    <property type="match status" value="1"/>
</dbReference>
<protein>
    <submittedName>
        <fullName evidence="5">BafA family autotransporter</fullName>
    </submittedName>
</protein>
<dbReference type="InterPro" id="IPR051551">
    <property type="entry name" value="Autotransporter_adhesion"/>
</dbReference>
<dbReference type="Gene3D" id="2.160.20.20">
    <property type="match status" value="1"/>
</dbReference>
<dbReference type="InterPro" id="IPR036709">
    <property type="entry name" value="Autotransporte_beta_dom_sf"/>
</dbReference>
<dbReference type="PRINTS" id="PR01484">
    <property type="entry name" value="PRTACTNFAMLY"/>
</dbReference>
<dbReference type="Proteomes" id="UP001059475">
    <property type="component" value="Chromosome"/>
</dbReference>
<feature type="chain" id="PRO_5045739742" evidence="3">
    <location>
        <begin position="25"/>
        <end position="853"/>
    </location>
</feature>
<dbReference type="PANTHER" id="PTHR35037:SF7">
    <property type="entry name" value="AUTOTRANSPORTER"/>
    <property type="match status" value="1"/>
</dbReference>
<feature type="compositionally biased region" description="Basic residues" evidence="2">
    <location>
        <begin position="463"/>
        <end position="478"/>
    </location>
</feature>
<evidence type="ECO:0000256" key="3">
    <source>
        <dbReference type="SAM" id="SignalP"/>
    </source>
</evidence>
<dbReference type="SUPFAM" id="SSF51126">
    <property type="entry name" value="Pectin lyase-like"/>
    <property type="match status" value="1"/>
</dbReference>
<dbReference type="NCBIfam" id="NF040482">
    <property type="entry name" value="auto_BafA_Cterm"/>
    <property type="match status" value="1"/>
</dbReference>
<sequence length="853" mass="93312">MRHKCKLSFSVLMISSCLVQIASANEKANGILTKMTKETKGERVSRVSARLTKPPIFSSNIILEGGDVEIIENGGFSVGATIKKGGMQIVTHGGTAEKTKILGGKQVVFEEKGFDLKSVMKQSSAYEATVSGEKETVGQQDVYDGATVWHTKVMDGGEQNLYTGIRKQGGKAMYTTVSGNGRQHVLMGGEAFNTTLKDSAVQVVYPGGFVDSLTITDSARSWLHVGAKEAVRDVKVNDEGYLYLLAGDRTDHITKQKLSVEGRSDEILFLAGERNNKEGSQIDIENLSGEGGTVIFTSTPYDPRHILLYVKELSGSLHFQFDISAVNNDSDYLFIENGSGNHKVRVTDSGAEITDPLHSSSLVTAISLITDRSKAGGVNFTLVNQFGKEINAIDGGTYMYGLYKKERRVDSSDDATIWYLGRADGRSSSSEASLLHIGRKPKVTTFSHYSSTDMGISTSHRNNNGKRHKLPPKPRPPRHLREQQQSPVLSLGNQAPELVRSANHHPSEEQQQSVVSSGTESISDQILLRPSNPDQFFSSLREELSKSDFLTTPSTDAVLSLSVAPQFVFHNELQTVRAGRGILERSKKSSVLWASAIKSKESVSTGHLDFKLEQTGVVLGLTALSELTNGDFYLGGFGSYDQGRVAHARGGTSSVNTYGIGAYATYFSQSGWYLDGILKYNHYQNTLKAVSTNGLDIEGNYKQWAMGASFEGGYRVKMAQSSWMQPYAQLTWLRAEGKEITLSNKMIGNINPLTSLRSEVGLSLGYEFGSDLDFSSIAYITAAWLRENKNDNHTTINKQHKFTTDLSGNAGKLGIGLSSLVSDKLKLYAEAHYVKGRKVKQLLQGTLGMRYNF</sequence>
<dbReference type="InterPro" id="IPR030930">
    <property type="entry name" value="AIDA"/>
</dbReference>
<evidence type="ECO:0000259" key="4">
    <source>
        <dbReference type="PROSITE" id="PS51208"/>
    </source>
</evidence>
<dbReference type="PROSITE" id="PS51257">
    <property type="entry name" value="PROKAR_LIPOPROTEIN"/>
    <property type="match status" value="1"/>
</dbReference>
<feature type="region of interest" description="Disordered" evidence="2">
    <location>
        <begin position="503"/>
        <end position="523"/>
    </location>
</feature>
<dbReference type="SMART" id="SM00869">
    <property type="entry name" value="Autotransporter"/>
    <property type="match status" value="1"/>
</dbReference>
<dbReference type="InterPro" id="IPR004899">
    <property type="entry name" value="Pertactin_central"/>
</dbReference>
<dbReference type="Pfam" id="PF03212">
    <property type="entry name" value="Pertactin"/>
    <property type="match status" value="1"/>
</dbReference>
<feature type="region of interest" description="Disordered" evidence="2">
    <location>
        <begin position="446"/>
        <end position="486"/>
    </location>
</feature>
<dbReference type="PROSITE" id="PS51208">
    <property type="entry name" value="AUTOTRANSPORTER"/>
    <property type="match status" value="1"/>
</dbReference>
<dbReference type="SUPFAM" id="SSF103515">
    <property type="entry name" value="Autotransporter"/>
    <property type="match status" value="1"/>
</dbReference>
<gene>
    <name evidence="5" type="primary">bafA</name>
    <name evidence="5" type="ORF">NMK50_04340</name>
</gene>
<reference evidence="5" key="1">
    <citation type="submission" date="2022-07" db="EMBL/GenBank/DDBJ databases">
        <title>First report of Bartonella spp. in marsupials in Brazil, with a description of Bartonella harrusi sp. nov. and new proposal for taxonomic reclassification of species of the genus Bartonella.</title>
        <authorList>
            <person name="Amaral R.B."/>
        </authorList>
    </citation>
    <scope>NUCLEOTIDE SEQUENCE</scope>
    <source>
        <strain evidence="5">117A</strain>
    </source>
</reference>
<name>A0ABY5EVC3_9HYPH</name>
<proteinExistence type="predicted"/>
<dbReference type="NCBIfam" id="TIGR01414">
    <property type="entry name" value="autotrans_barl"/>
    <property type="match status" value="1"/>
</dbReference>
<feature type="signal peptide" evidence="3">
    <location>
        <begin position="1"/>
        <end position="24"/>
    </location>
</feature>
<dbReference type="InterPro" id="IPR006315">
    <property type="entry name" value="OM_autotransptr_brl_dom"/>
</dbReference>
<keyword evidence="6" id="KW-1185">Reference proteome</keyword>
<feature type="domain" description="Autotransporter" evidence="4">
    <location>
        <begin position="585"/>
        <end position="853"/>
    </location>
</feature>
<dbReference type="InterPro" id="IPR005546">
    <property type="entry name" value="Autotransporte_beta"/>
</dbReference>
<evidence type="ECO:0000313" key="6">
    <source>
        <dbReference type="Proteomes" id="UP001059475"/>
    </source>
</evidence>